<evidence type="ECO:0000256" key="1">
    <source>
        <dbReference type="SAM" id="MobiDB-lite"/>
    </source>
</evidence>
<feature type="compositionally biased region" description="Basic residues" evidence="1">
    <location>
        <begin position="52"/>
        <end position="63"/>
    </location>
</feature>
<name>A0A2A4JVI7_HELVI</name>
<dbReference type="EMBL" id="NWSH01000563">
    <property type="protein sequence ID" value="PCG75634.1"/>
    <property type="molecule type" value="Genomic_DNA"/>
</dbReference>
<feature type="compositionally biased region" description="Basic residues" evidence="1">
    <location>
        <begin position="115"/>
        <end position="127"/>
    </location>
</feature>
<organism evidence="3">
    <name type="scientific">Heliothis virescens</name>
    <name type="common">Tobacco budworm moth</name>
    <dbReference type="NCBI Taxonomy" id="7102"/>
    <lineage>
        <taxon>Eukaryota</taxon>
        <taxon>Metazoa</taxon>
        <taxon>Ecdysozoa</taxon>
        <taxon>Arthropoda</taxon>
        <taxon>Hexapoda</taxon>
        <taxon>Insecta</taxon>
        <taxon>Pterygota</taxon>
        <taxon>Neoptera</taxon>
        <taxon>Endopterygota</taxon>
        <taxon>Lepidoptera</taxon>
        <taxon>Glossata</taxon>
        <taxon>Ditrysia</taxon>
        <taxon>Noctuoidea</taxon>
        <taxon>Noctuidae</taxon>
        <taxon>Heliothinae</taxon>
        <taxon>Heliothis</taxon>
    </lineage>
</organism>
<comment type="caution">
    <text evidence="3">The sequence shown here is derived from an EMBL/GenBank/DDBJ whole genome shotgun (WGS) entry which is preliminary data.</text>
</comment>
<accession>A0A2A4JVI7</accession>
<feature type="signal peptide" evidence="2">
    <location>
        <begin position="1"/>
        <end position="22"/>
    </location>
</feature>
<gene>
    <name evidence="3" type="ORF">B5V51_11271</name>
</gene>
<evidence type="ECO:0000313" key="3">
    <source>
        <dbReference type="EMBL" id="PCG75634.1"/>
    </source>
</evidence>
<protein>
    <submittedName>
        <fullName evidence="3">Uncharacterized protein</fullName>
    </submittedName>
</protein>
<proteinExistence type="predicted"/>
<sequence length="188" mass="20301">MGRLAPLVIRLAAVSLVALVLAEPGNGGDQTVAKERRDADVTAATAPPAPRRPGKRERNRKRTTTTTTTVDPNDNDVAAATTTTTTTTVDPRTFDHSQKRLRGTAPPPVGPQRRWPGKQHKRRRRRTTTTTTTHPDGDGDMEPTTTLATTTVDPRNLDHSKCFSTAANGALVATPLTTTMMDPAFLRT</sequence>
<feature type="chain" id="PRO_5013172890" evidence="2">
    <location>
        <begin position="23"/>
        <end position="188"/>
    </location>
</feature>
<dbReference type="AlphaFoldDB" id="A0A2A4JVI7"/>
<reference evidence="3" key="1">
    <citation type="submission" date="2017-09" db="EMBL/GenBank/DDBJ databases">
        <title>Contemporary evolution of a Lepidopteran species, Heliothis virescens, in response to modern agricultural practices.</title>
        <authorList>
            <person name="Fritz M.L."/>
            <person name="Deyonke A.M."/>
            <person name="Papanicolaou A."/>
            <person name="Micinski S."/>
            <person name="Westbrook J."/>
            <person name="Gould F."/>
        </authorList>
    </citation>
    <scope>NUCLEOTIDE SEQUENCE [LARGE SCALE GENOMIC DNA]</scope>
    <source>
        <strain evidence="3">HvINT-</strain>
        <tissue evidence="3">Whole body</tissue>
    </source>
</reference>
<feature type="region of interest" description="Disordered" evidence="1">
    <location>
        <begin position="24"/>
        <end position="147"/>
    </location>
</feature>
<feature type="compositionally biased region" description="Low complexity" evidence="1">
    <location>
        <begin position="64"/>
        <end position="91"/>
    </location>
</feature>
<evidence type="ECO:0000256" key="2">
    <source>
        <dbReference type="SAM" id="SignalP"/>
    </source>
</evidence>
<keyword evidence="2" id="KW-0732">Signal</keyword>